<evidence type="ECO:0000256" key="2">
    <source>
        <dbReference type="SAM" id="Phobius"/>
    </source>
</evidence>
<comment type="caution">
    <text evidence="3">The sequence shown here is derived from an EMBL/GenBank/DDBJ whole genome shotgun (WGS) entry which is preliminary data.</text>
</comment>
<organism evidence="3 4">
    <name type="scientific">Rotaria socialis</name>
    <dbReference type="NCBI Taxonomy" id="392032"/>
    <lineage>
        <taxon>Eukaryota</taxon>
        <taxon>Metazoa</taxon>
        <taxon>Spiralia</taxon>
        <taxon>Gnathifera</taxon>
        <taxon>Rotifera</taxon>
        <taxon>Eurotatoria</taxon>
        <taxon>Bdelloidea</taxon>
        <taxon>Philodinida</taxon>
        <taxon>Philodinidae</taxon>
        <taxon>Rotaria</taxon>
    </lineage>
</organism>
<sequence>MSTAEQKSARDNRDEKLSGSRNFQECTIMPSSRCLLGLTIGILLGGVALAAIITLWIQNRQSTTTATVSTSSTAATIPTTVGTTTTVNLPAQCSTYVSNTDATRSATYSGVGSSTCDSPTPFGSNPAWVRFSGAAGTQLATTVVNSSLCSTSATGWYSGVMPSSAGTTNNGTVCYNWTGLSCWQSNIISVTNCNGYYVFLLPATPSCSYRYCTS</sequence>
<accession>A0A818J1E7</accession>
<protein>
    <submittedName>
        <fullName evidence="3">Uncharacterized protein</fullName>
    </submittedName>
</protein>
<reference evidence="3" key="1">
    <citation type="submission" date="2021-02" db="EMBL/GenBank/DDBJ databases">
        <authorList>
            <person name="Nowell W R."/>
        </authorList>
    </citation>
    <scope>NUCLEOTIDE SEQUENCE</scope>
</reference>
<dbReference type="EMBL" id="CAJNYD010003660">
    <property type="protein sequence ID" value="CAF3535004.1"/>
    <property type="molecule type" value="Genomic_DNA"/>
</dbReference>
<evidence type="ECO:0000256" key="1">
    <source>
        <dbReference type="SAM" id="MobiDB-lite"/>
    </source>
</evidence>
<gene>
    <name evidence="3" type="ORF">LUA448_LOCUS27171</name>
</gene>
<evidence type="ECO:0000313" key="3">
    <source>
        <dbReference type="EMBL" id="CAF3535004.1"/>
    </source>
</evidence>
<name>A0A818J1E7_9BILA</name>
<keyword evidence="2" id="KW-0472">Membrane</keyword>
<dbReference type="AlphaFoldDB" id="A0A818J1E7"/>
<evidence type="ECO:0000313" key="4">
    <source>
        <dbReference type="Proteomes" id="UP000663833"/>
    </source>
</evidence>
<keyword evidence="2" id="KW-1133">Transmembrane helix</keyword>
<dbReference type="Proteomes" id="UP000663833">
    <property type="component" value="Unassembled WGS sequence"/>
</dbReference>
<feature type="compositionally biased region" description="Basic and acidic residues" evidence="1">
    <location>
        <begin position="7"/>
        <end position="18"/>
    </location>
</feature>
<keyword evidence="2" id="KW-0812">Transmembrane</keyword>
<feature type="region of interest" description="Disordered" evidence="1">
    <location>
        <begin position="1"/>
        <end position="20"/>
    </location>
</feature>
<proteinExistence type="predicted"/>
<feature type="transmembrane region" description="Helical" evidence="2">
    <location>
        <begin position="34"/>
        <end position="57"/>
    </location>
</feature>